<keyword evidence="4" id="KW-1133">Transmembrane helix</keyword>
<keyword evidence="4" id="KW-0812">Transmembrane</keyword>
<sequence length="359" mass="38626">MKEMNGQAQIAIATLIIEVLVGFGIGYIVRTPSAPEGYRIAFSPNNLGSPYWRTCLAGAEKAVKDINDHFGKEVVSMSIAEYLDDPSKQADHIDMIISGKYDLYVAPAVEEEPTVAPLKRLYEADIPCVLYDRDTAAAGREYRLFCTITNNVDAGALEVEKLAEALEASGKPTPWKVACNWGHPGASSCEDRKTGSEAKLNELVAQGKVEIVGTNYHTAWSREAAMTDVEIWLVANPDLAAVVCSNDDMALGSISAVEAAGLTPGEDVFIAGIDAIDEAVQAVKDGKLVVTLAQANYAMAYWGVLAGYAHVTMEWTSPADVIPAPLTPVTKANADTFTLEDPKLDYWATYGPTVEELTD</sequence>
<dbReference type="Gene3D" id="3.40.50.2300">
    <property type="match status" value="2"/>
</dbReference>
<dbReference type="InterPro" id="IPR028082">
    <property type="entry name" value="Peripla_BP_I"/>
</dbReference>
<evidence type="ECO:0000313" key="6">
    <source>
        <dbReference type="EMBL" id="GAH90575.1"/>
    </source>
</evidence>
<name>X1KAB6_9ZZZZ</name>
<evidence type="ECO:0000256" key="1">
    <source>
        <dbReference type="ARBA" id="ARBA00004196"/>
    </source>
</evidence>
<feature type="transmembrane region" description="Helical" evidence="4">
    <location>
        <begin position="6"/>
        <end position="29"/>
    </location>
</feature>
<organism evidence="6">
    <name type="scientific">marine sediment metagenome</name>
    <dbReference type="NCBI Taxonomy" id="412755"/>
    <lineage>
        <taxon>unclassified sequences</taxon>
        <taxon>metagenomes</taxon>
        <taxon>ecological metagenomes</taxon>
    </lineage>
</organism>
<dbReference type="AlphaFoldDB" id="X1KAB6"/>
<evidence type="ECO:0000256" key="2">
    <source>
        <dbReference type="ARBA" id="ARBA00007639"/>
    </source>
</evidence>
<dbReference type="PANTHER" id="PTHR46847:SF1">
    <property type="entry name" value="D-ALLOSE-BINDING PERIPLASMIC PROTEIN-RELATED"/>
    <property type="match status" value="1"/>
</dbReference>
<dbReference type="GO" id="GO:0030246">
    <property type="term" value="F:carbohydrate binding"/>
    <property type="evidence" value="ECO:0007669"/>
    <property type="project" value="UniProtKB-ARBA"/>
</dbReference>
<comment type="subcellular location">
    <subcellularLocation>
        <location evidence="1">Cell envelope</location>
    </subcellularLocation>
</comment>
<comment type="similarity">
    <text evidence="2">Belongs to the bacterial solute-binding protein 2 family.</text>
</comment>
<evidence type="ECO:0000256" key="3">
    <source>
        <dbReference type="ARBA" id="ARBA00022729"/>
    </source>
</evidence>
<dbReference type="Pfam" id="PF13407">
    <property type="entry name" value="Peripla_BP_4"/>
    <property type="match status" value="1"/>
</dbReference>
<evidence type="ECO:0000259" key="5">
    <source>
        <dbReference type="Pfam" id="PF13407"/>
    </source>
</evidence>
<dbReference type="EMBL" id="BARV01000937">
    <property type="protein sequence ID" value="GAH90575.1"/>
    <property type="molecule type" value="Genomic_DNA"/>
</dbReference>
<accession>X1KAB6</accession>
<gene>
    <name evidence="6" type="ORF">S06H3_03005</name>
</gene>
<reference evidence="6" key="1">
    <citation type="journal article" date="2014" name="Front. Microbiol.">
        <title>High frequency of phylogenetically diverse reductive dehalogenase-homologous genes in deep subseafloor sedimentary metagenomes.</title>
        <authorList>
            <person name="Kawai M."/>
            <person name="Futagami T."/>
            <person name="Toyoda A."/>
            <person name="Takaki Y."/>
            <person name="Nishi S."/>
            <person name="Hori S."/>
            <person name="Arai W."/>
            <person name="Tsubouchi T."/>
            <person name="Morono Y."/>
            <person name="Uchiyama I."/>
            <person name="Ito T."/>
            <person name="Fujiyama A."/>
            <person name="Inagaki F."/>
            <person name="Takami H."/>
        </authorList>
    </citation>
    <scope>NUCLEOTIDE SEQUENCE</scope>
    <source>
        <strain evidence="6">Expedition CK06-06</strain>
    </source>
</reference>
<dbReference type="GO" id="GO:0030313">
    <property type="term" value="C:cell envelope"/>
    <property type="evidence" value="ECO:0007669"/>
    <property type="project" value="UniProtKB-SubCell"/>
</dbReference>
<comment type="caution">
    <text evidence="6">The sequence shown here is derived from an EMBL/GenBank/DDBJ whole genome shotgun (WGS) entry which is preliminary data.</text>
</comment>
<keyword evidence="3" id="KW-0732">Signal</keyword>
<keyword evidence="4" id="KW-0472">Membrane</keyword>
<dbReference type="SUPFAM" id="SSF53822">
    <property type="entry name" value="Periplasmic binding protein-like I"/>
    <property type="match status" value="1"/>
</dbReference>
<evidence type="ECO:0000256" key="4">
    <source>
        <dbReference type="SAM" id="Phobius"/>
    </source>
</evidence>
<protein>
    <recommendedName>
        <fullName evidence="5">Periplasmic binding protein domain-containing protein</fullName>
    </recommendedName>
</protein>
<dbReference type="InterPro" id="IPR025997">
    <property type="entry name" value="SBP_2_dom"/>
</dbReference>
<dbReference type="PANTHER" id="PTHR46847">
    <property type="entry name" value="D-ALLOSE-BINDING PERIPLASMIC PROTEIN-RELATED"/>
    <property type="match status" value="1"/>
</dbReference>
<feature type="domain" description="Periplasmic binding protein" evidence="5">
    <location>
        <begin position="40"/>
        <end position="311"/>
    </location>
</feature>
<proteinExistence type="inferred from homology"/>
<dbReference type="CDD" id="cd01536">
    <property type="entry name" value="PBP1_ABC_sugar_binding-like"/>
    <property type="match status" value="1"/>
</dbReference>